<gene>
    <name evidence="7" type="ORF">COU47_00500</name>
</gene>
<evidence type="ECO:0000256" key="5">
    <source>
        <dbReference type="ARBA" id="ARBA00047686"/>
    </source>
</evidence>
<protein>
    <recommendedName>
        <fullName evidence="2">dUTP diphosphatase</fullName>
        <ecNumber evidence="2">3.6.1.23</ecNumber>
    </recommendedName>
</protein>
<keyword evidence="3" id="KW-0378">Hydrolase</keyword>
<comment type="catalytic activity">
    <reaction evidence="5">
        <text>dUTP + H2O = dUMP + diphosphate + H(+)</text>
        <dbReference type="Rhea" id="RHEA:10248"/>
        <dbReference type="ChEBI" id="CHEBI:15377"/>
        <dbReference type="ChEBI" id="CHEBI:15378"/>
        <dbReference type="ChEBI" id="CHEBI:33019"/>
        <dbReference type="ChEBI" id="CHEBI:61555"/>
        <dbReference type="ChEBI" id="CHEBI:246422"/>
        <dbReference type="EC" id="3.6.1.23"/>
    </reaction>
</comment>
<dbReference type="Gene3D" id="2.70.40.10">
    <property type="match status" value="1"/>
</dbReference>
<dbReference type="GO" id="GO:0004170">
    <property type="term" value="F:dUTP diphosphatase activity"/>
    <property type="evidence" value="ECO:0007669"/>
    <property type="project" value="UniProtKB-EC"/>
</dbReference>
<reference evidence="8" key="1">
    <citation type="submission" date="2017-09" db="EMBL/GenBank/DDBJ databases">
        <title>Depth-based differentiation of microbial function through sediment-hosted aquifers and enrichment of novel symbionts in the deep terrestrial subsurface.</title>
        <authorList>
            <person name="Probst A.J."/>
            <person name="Ladd B."/>
            <person name="Jarett J.K."/>
            <person name="Geller-Mcgrath D.E."/>
            <person name="Sieber C.M.K."/>
            <person name="Emerson J.B."/>
            <person name="Anantharaman K."/>
            <person name="Thomas B.C."/>
            <person name="Malmstrom R."/>
            <person name="Stieglmeier M."/>
            <person name="Klingl A."/>
            <person name="Woyke T."/>
            <person name="Ryan C.M."/>
            <person name="Banfield J.F."/>
        </authorList>
    </citation>
    <scope>NUCLEOTIDE SEQUENCE [LARGE SCALE GENOMIC DNA]</scope>
</reference>
<evidence type="ECO:0000313" key="7">
    <source>
        <dbReference type="EMBL" id="PIR70009.1"/>
    </source>
</evidence>
<dbReference type="InterPro" id="IPR036157">
    <property type="entry name" value="dUTPase-like_sf"/>
</dbReference>
<dbReference type="PANTHER" id="PTHR11241">
    <property type="entry name" value="DEOXYURIDINE 5'-TRIPHOSPHATE NUCLEOTIDOHYDROLASE"/>
    <property type="match status" value="1"/>
</dbReference>
<dbReference type="InterPro" id="IPR033704">
    <property type="entry name" value="dUTPase_trimeric"/>
</dbReference>
<proteinExistence type="inferred from homology"/>
<feature type="domain" description="dUTPase-like" evidence="6">
    <location>
        <begin position="13"/>
        <end position="142"/>
    </location>
</feature>
<comment type="similarity">
    <text evidence="1">Belongs to the dUTPase family.</text>
</comment>
<dbReference type="InterPro" id="IPR008181">
    <property type="entry name" value="dUTPase"/>
</dbReference>
<organism evidence="7 8">
    <name type="scientific">Candidatus Niyogibacteria bacterium CG10_big_fil_rev_8_21_14_0_10_46_36</name>
    <dbReference type="NCBI Taxonomy" id="1974726"/>
    <lineage>
        <taxon>Bacteria</taxon>
        <taxon>Candidatus Niyogiibacteriota</taxon>
    </lineage>
</organism>
<evidence type="ECO:0000259" key="6">
    <source>
        <dbReference type="Pfam" id="PF00692"/>
    </source>
</evidence>
<accession>A0A2H0TEN3</accession>
<dbReference type="GO" id="GO:0046081">
    <property type="term" value="P:dUTP catabolic process"/>
    <property type="evidence" value="ECO:0007669"/>
    <property type="project" value="InterPro"/>
</dbReference>
<keyword evidence="4" id="KW-0546">Nucleotide metabolism</keyword>
<dbReference type="AlphaFoldDB" id="A0A2H0TEN3"/>
<name>A0A2H0TEN3_9BACT</name>
<dbReference type="EMBL" id="PFCO01000001">
    <property type="protein sequence ID" value="PIR70009.1"/>
    <property type="molecule type" value="Genomic_DNA"/>
</dbReference>
<dbReference type="InterPro" id="IPR029054">
    <property type="entry name" value="dUTPase-like"/>
</dbReference>
<dbReference type="PANTHER" id="PTHR11241:SF0">
    <property type="entry name" value="DEOXYURIDINE 5'-TRIPHOSPHATE NUCLEOTIDOHYDROLASE"/>
    <property type="match status" value="1"/>
</dbReference>
<evidence type="ECO:0000256" key="1">
    <source>
        <dbReference type="ARBA" id="ARBA00006581"/>
    </source>
</evidence>
<dbReference type="EC" id="3.6.1.23" evidence="2"/>
<evidence type="ECO:0000256" key="2">
    <source>
        <dbReference type="ARBA" id="ARBA00012379"/>
    </source>
</evidence>
<dbReference type="CDD" id="cd07557">
    <property type="entry name" value="trimeric_dUTPase"/>
    <property type="match status" value="1"/>
</dbReference>
<evidence type="ECO:0000256" key="3">
    <source>
        <dbReference type="ARBA" id="ARBA00022801"/>
    </source>
</evidence>
<dbReference type="SUPFAM" id="SSF51283">
    <property type="entry name" value="dUTPase-like"/>
    <property type="match status" value="1"/>
</dbReference>
<dbReference type="GO" id="GO:0000287">
    <property type="term" value="F:magnesium ion binding"/>
    <property type="evidence" value="ECO:0007669"/>
    <property type="project" value="InterPro"/>
</dbReference>
<dbReference type="GO" id="GO:0006226">
    <property type="term" value="P:dUMP biosynthetic process"/>
    <property type="evidence" value="ECO:0007669"/>
    <property type="project" value="InterPro"/>
</dbReference>
<sequence length="144" mass="15783">MKVRIKRIDKTLPLPVYQTTGAAAFDLYARTDTVVEPQSLAYIPTNLIIESPQNHVLILASRSSSPKKGLLIPHGIGVIDSDYCGDSDEILFQVLNFTDAPVTIQRGDRIGQGMFVRLSRALSWDEQESMDKKSRGGFGSTGTA</sequence>
<evidence type="ECO:0000256" key="4">
    <source>
        <dbReference type="ARBA" id="ARBA00023080"/>
    </source>
</evidence>
<evidence type="ECO:0000313" key="8">
    <source>
        <dbReference type="Proteomes" id="UP000231503"/>
    </source>
</evidence>
<dbReference type="Pfam" id="PF00692">
    <property type="entry name" value="dUTPase"/>
    <property type="match status" value="1"/>
</dbReference>
<comment type="caution">
    <text evidence="7">The sequence shown here is derived from an EMBL/GenBank/DDBJ whole genome shotgun (WGS) entry which is preliminary data.</text>
</comment>
<dbReference type="Proteomes" id="UP000231503">
    <property type="component" value="Unassembled WGS sequence"/>
</dbReference>